<dbReference type="KEGG" id="palb:EJC50_26605"/>
<dbReference type="Gene3D" id="2.40.100.10">
    <property type="entry name" value="Cyclophilin-like"/>
    <property type="match status" value="1"/>
</dbReference>
<accession>A0A3Q8X8H1</accession>
<dbReference type="EMBL" id="CP034437">
    <property type="protein sequence ID" value="AZN42865.1"/>
    <property type="molecule type" value="Genomic_DNA"/>
</dbReference>
<dbReference type="GO" id="GO:0016787">
    <property type="term" value="F:hydrolase activity"/>
    <property type="evidence" value="ECO:0007669"/>
    <property type="project" value="UniProtKB-KW"/>
</dbReference>
<gene>
    <name evidence="5" type="ORF">EJC50_26605</name>
</gene>
<evidence type="ECO:0000256" key="3">
    <source>
        <dbReference type="ARBA" id="ARBA00022840"/>
    </source>
</evidence>
<dbReference type="AlphaFoldDB" id="A0A3Q8X8H1"/>
<name>A0A3Q8X8H1_9BACL</name>
<evidence type="ECO:0000313" key="5">
    <source>
        <dbReference type="EMBL" id="AZN42865.1"/>
    </source>
</evidence>
<evidence type="ECO:0000256" key="1">
    <source>
        <dbReference type="ARBA" id="ARBA00022741"/>
    </source>
</evidence>
<evidence type="ECO:0000313" key="6">
    <source>
        <dbReference type="Proteomes" id="UP000272528"/>
    </source>
</evidence>
<dbReference type="InterPro" id="IPR029000">
    <property type="entry name" value="Cyclophilin-like_dom_sf"/>
</dbReference>
<dbReference type="Proteomes" id="UP000272528">
    <property type="component" value="Chromosome"/>
</dbReference>
<proteinExistence type="predicted"/>
<dbReference type="InterPro" id="IPR003778">
    <property type="entry name" value="CT_A_B"/>
</dbReference>
<dbReference type="InterPro" id="IPR052708">
    <property type="entry name" value="PxpC"/>
</dbReference>
<dbReference type="GO" id="GO:0016740">
    <property type="term" value="F:transferase activity"/>
    <property type="evidence" value="ECO:0007669"/>
    <property type="project" value="UniProtKB-KW"/>
</dbReference>
<keyword evidence="3" id="KW-0067">ATP-binding</keyword>
<organism evidence="5 6">
    <name type="scientific">Paenibacillus albus</name>
    <dbReference type="NCBI Taxonomy" id="2495582"/>
    <lineage>
        <taxon>Bacteria</taxon>
        <taxon>Bacillati</taxon>
        <taxon>Bacillota</taxon>
        <taxon>Bacilli</taxon>
        <taxon>Bacillales</taxon>
        <taxon>Paenibacillaceae</taxon>
        <taxon>Paenibacillus</taxon>
    </lineage>
</organism>
<reference evidence="6" key="1">
    <citation type="submission" date="2018-12" db="EMBL/GenBank/DDBJ databases">
        <title>Genome sequence of Peanibacillus sp.</title>
        <authorList>
            <person name="Subramani G."/>
            <person name="Srinivasan S."/>
            <person name="Kim M.K."/>
        </authorList>
    </citation>
    <scope>NUCLEOTIDE SEQUENCE [LARGE SCALE GENOMIC DNA]</scope>
    <source>
        <strain evidence="6">18JY67-1</strain>
    </source>
</reference>
<protein>
    <submittedName>
        <fullName evidence="5">Biotin-dependent carboxyltransferase family protein</fullName>
    </submittedName>
</protein>
<feature type="domain" description="Carboxyltransferase" evidence="4">
    <location>
        <begin position="24"/>
        <end position="342"/>
    </location>
</feature>
<evidence type="ECO:0000256" key="2">
    <source>
        <dbReference type="ARBA" id="ARBA00022801"/>
    </source>
</evidence>
<dbReference type="SMART" id="SM00797">
    <property type="entry name" value="AHS2"/>
    <property type="match status" value="1"/>
</dbReference>
<keyword evidence="1" id="KW-0547">Nucleotide-binding</keyword>
<dbReference type="Pfam" id="PF02626">
    <property type="entry name" value="CT_A_B"/>
    <property type="match status" value="1"/>
</dbReference>
<dbReference type="SUPFAM" id="SSF50891">
    <property type="entry name" value="Cyclophilin-like"/>
    <property type="match status" value="1"/>
</dbReference>
<dbReference type="OrthoDB" id="9782422at2"/>
<keyword evidence="2" id="KW-0378">Hydrolase</keyword>
<dbReference type="GO" id="GO:0005524">
    <property type="term" value="F:ATP binding"/>
    <property type="evidence" value="ECO:0007669"/>
    <property type="project" value="UniProtKB-KW"/>
</dbReference>
<keyword evidence="6" id="KW-1185">Reference proteome</keyword>
<dbReference type="PANTHER" id="PTHR43309:SF3">
    <property type="entry name" value="5-OXOPROLINASE SUBUNIT C"/>
    <property type="match status" value="1"/>
</dbReference>
<keyword evidence="5" id="KW-0808">Transferase</keyword>
<dbReference type="PANTHER" id="PTHR43309">
    <property type="entry name" value="5-OXOPROLINASE SUBUNIT C"/>
    <property type="match status" value="1"/>
</dbReference>
<sequence length="357" mass="37020">MRITVIKPGLHTTVQDLGRPGWRQGGIPEGGAMDSIALRIANMLVGNAEGAAALELTLNGPQLRLEQDMLLAVTGAQMAPTIDGEPLPQWRPVWAPAGATLAFGQAASGCRAYVAVAGGIDAELALGSRSTDTRAGIGGVAGRPLRGGDVLPCGNGGEADAAGRARAAAWRASLAARAAAGAEGRRPNWAAPAWFAAPPRMPLLASPSSGGNAGTTVLRVVPGAEYGHFREAARTAFMRERYRVAPASDRMGVRLDGPPLETMDSAELLSHGVIAGTVQVPHGGTPIILAADCQTTGGYQKIAHVITADMPVLAQCRPGDWITFTEVTLGEAQRILLDQEREMRLLATAIRLAAVST</sequence>
<dbReference type="RefSeq" id="WP_126018932.1">
    <property type="nucleotide sequence ID" value="NZ_CP034437.1"/>
</dbReference>
<evidence type="ECO:0000259" key="4">
    <source>
        <dbReference type="SMART" id="SM00797"/>
    </source>
</evidence>